<reference evidence="1" key="2">
    <citation type="submission" date="2018-05" db="EMBL/GenBank/DDBJ databases">
        <title>OgluRS3 (Oryza glumaepatula Reference Sequence Version 3).</title>
        <authorList>
            <person name="Zhang J."/>
            <person name="Kudrna D."/>
            <person name="Lee S."/>
            <person name="Talag J."/>
            <person name="Welchert J."/>
            <person name="Wing R.A."/>
        </authorList>
    </citation>
    <scope>NUCLEOTIDE SEQUENCE [LARGE SCALE GENOMIC DNA]</scope>
</reference>
<reference evidence="1" key="1">
    <citation type="submission" date="2015-04" db="UniProtKB">
        <authorList>
            <consortium name="EnsemblPlants"/>
        </authorList>
    </citation>
    <scope>IDENTIFICATION</scope>
</reference>
<dbReference type="Gramene" id="OGLUM11G07280.1">
    <property type="protein sequence ID" value="OGLUM11G07280.1"/>
    <property type="gene ID" value="OGLUM11G07280"/>
</dbReference>
<organism evidence="1">
    <name type="scientific">Oryza glumipatula</name>
    <dbReference type="NCBI Taxonomy" id="40148"/>
    <lineage>
        <taxon>Eukaryota</taxon>
        <taxon>Viridiplantae</taxon>
        <taxon>Streptophyta</taxon>
        <taxon>Embryophyta</taxon>
        <taxon>Tracheophyta</taxon>
        <taxon>Spermatophyta</taxon>
        <taxon>Magnoliopsida</taxon>
        <taxon>Liliopsida</taxon>
        <taxon>Poales</taxon>
        <taxon>Poaceae</taxon>
        <taxon>BOP clade</taxon>
        <taxon>Oryzoideae</taxon>
        <taxon>Oryzeae</taxon>
        <taxon>Oryzinae</taxon>
        <taxon>Oryza</taxon>
    </lineage>
</organism>
<accession>A0A0E0BH11</accession>
<dbReference type="AlphaFoldDB" id="A0A0E0BH11"/>
<proteinExistence type="predicted"/>
<evidence type="ECO:0000313" key="1">
    <source>
        <dbReference type="EnsemblPlants" id="OGLUM11G07280.1"/>
    </source>
</evidence>
<name>A0A0E0BH11_9ORYZ</name>
<dbReference type="HOGENOM" id="CLU_1818852_0_0_1"/>
<keyword evidence="2" id="KW-1185">Reference proteome</keyword>
<dbReference type="Proteomes" id="UP000026961">
    <property type="component" value="Chromosome 11"/>
</dbReference>
<evidence type="ECO:0000313" key="2">
    <source>
        <dbReference type="Proteomes" id="UP000026961"/>
    </source>
</evidence>
<dbReference type="EnsemblPlants" id="OGLUM11G07280.1">
    <property type="protein sequence ID" value="OGLUM11G07280.1"/>
    <property type="gene ID" value="OGLUM11G07280"/>
</dbReference>
<sequence>MLDFNCCGSMTAMPRRGWWLGYIDMTSLLSPIHKPHASVARGRPHPTEVDLADESASGGPPISYACSAWHDETLTLSYSMVTLSPCRRHRRWQGRAEEGEGAAEVGVMGIGEGGGRSGGLVVAAEAMGTEEAMQSGGGSVAQ</sequence>
<protein>
    <submittedName>
        <fullName evidence="1">Uncharacterized protein</fullName>
    </submittedName>
</protein>
<dbReference type="STRING" id="40148.A0A0E0BH11"/>